<dbReference type="RefSeq" id="WP_064106074.1">
    <property type="nucleotide sequence ID" value="NZ_LXSH01000021.1"/>
</dbReference>
<evidence type="ECO:0000313" key="2">
    <source>
        <dbReference type="Proteomes" id="UP000078103"/>
    </source>
</evidence>
<comment type="caution">
    <text evidence="1">The sequence shown here is derived from an EMBL/GenBank/DDBJ whole genome shotgun (WGS) entry which is preliminary data.</text>
</comment>
<sequence>MYTVNSITLRMLTRYLERQEWQKLDVVLDLPITVWRHPDFPDVTLRVPHDESLSDYKSAVAQVVKVLANAEKRTEEEILTSLHNQDTISIRVIGDDVENGTIPLNDGALLFQSAESMIKSAASKIFTGAKKGISKKQRINRFMESVLLGQTQIGSYAINIITPEAIHDTEQQDLDPVPTGKMVNDAIYKALSALKSSVEKYKEEDNILEFARASADGADAGICHAIVQMSGTNKERDVEIKLAGEDTRYPKSDRSVYFSAQDIEPVQKAYNYLTGRDFVLKGGYYIGQIVALKKEPDSNSGKVTINTFVQGKPKKVSFTLSGDDYEQAIDAHKTSQGTYVQCVGDLHCTRSSAELFYLDSFTVIERPLL</sequence>
<reference evidence="2" key="1">
    <citation type="submission" date="2016-05" db="EMBL/GenBank/DDBJ databases">
        <title>Draft genome of Corynebacterium afermentans subsp. afermentans LCDC 88199T.</title>
        <authorList>
            <person name="Bernier A.-M."/>
            <person name="Bernard K."/>
        </authorList>
    </citation>
    <scope>NUCLEOTIDE SEQUENCE [LARGE SCALE GENOMIC DNA]</scope>
    <source>
        <strain evidence="2">NML120819</strain>
    </source>
</reference>
<dbReference type="AlphaFoldDB" id="A0A1A9RPY7"/>
<dbReference type="EMBL" id="LXSH01000021">
    <property type="protein sequence ID" value="OAM21518.1"/>
    <property type="molecule type" value="Genomic_DNA"/>
</dbReference>
<gene>
    <name evidence="1" type="ORF">A7P89_07945</name>
</gene>
<protein>
    <submittedName>
        <fullName evidence="1">Uncharacterized protein</fullName>
    </submittedName>
</protein>
<name>A0A1A9RPY7_EIKCO</name>
<organism evidence="1 2">
    <name type="scientific">Eikenella corrodens</name>
    <dbReference type="NCBI Taxonomy" id="539"/>
    <lineage>
        <taxon>Bacteria</taxon>
        <taxon>Pseudomonadati</taxon>
        <taxon>Pseudomonadota</taxon>
        <taxon>Betaproteobacteria</taxon>
        <taxon>Neisseriales</taxon>
        <taxon>Neisseriaceae</taxon>
        <taxon>Eikenella</taxon>
    </lineage>
</organism>
<accession>A0A1A9RPY7</accession>
<dbReference type="Proteomes" id="UP000078103">
    <property type="component" value="Unassembled WGS sequence"/>
</dbReference>
<proteinExistence type="predicted"/>
<evidence type="ECO:0000313" key="1">
    <source>
        <dbReference type="EMBL" id="OAM21518.1"/>
    </source>
</evidence>